<dbReference type="PANTHER" id="PTHR39200">
    <property type="entry name" value="HYPOTHETICAL EXPORTED PROTEIN"/>
    <property type="match status" value="1"/>
</dbReference>
<sequence>MKKLSLIVLAIPVFLAGCTSKCVEDSGIQTSKVVELKSYDKIKVSGTIKLILTQDSTYNVKIQADSNVMSHIRSRVSGSELELKLENGSYCGTDSVVIYAGIGELTELNTSGMVRIIGEGPVYVKDLKMDLSGSSDVKLNLSAGKVTTKIDGVGRLSLSGQTGTHVLKTSGTSKVEAFDFVAGIYDITVDGTGKANINVLNDLKVKTSGSSEIYYKGNPKNVDEKKSGAAKLEKVN</sequence>
<evidence type="ECO:0000259" key="2">
    <source>
        <dbReference type="Pfam" id="PF10988"/>
    </source>
</evidence>
<dbReference type="RefSeq" id="WP_069382683.1">
    <property type="nucleotide sequence ID" value="NZ_CP017141.1"/>
</dbReference>
<feature type="domain" description="Putative auto-transporter adhesin head GIN" evidence="2">
    <location>
        <begin position="39"/>
        <end position="219"/>
    </location>
</feature>
<dbReference type="InterPro" id="IPR021255">
    <property type="entry name" value="DUF2807"/>
</dbReference>
<dbReference type="KEGG" id="psty:BFS30_26380"/>
<dbReference type="EMBL" id="CP017141">
    <property type="protein sequence ID" value="AOM81029.1"/>
    <property type="molecule type" value="Genomic_DNA"/>
</dbReference>
<dbReference type="Gene3D" id="2.160.20.120">
    <property type="match status" value="1"/>
</dbReference>
<name>A0A1D7QQT5_9SPHI</name>
<evidence type="ECO:0000313" key="3">
    <source>
        <dbReference type="EMBL" id="AOM81029.1"/>
    </source>
</evidence>
<dbReference type="PROSITE" id="PS51257">
    <property type="entry name" value="PROKAR_LIPOPROTEIN"/>
    <property type="match status" value="1"/>
</dbReference>
<dbReference type="Pfam" id="PF10988">
    <property type="entry name" value="DUF2807"/>
    <property type="match status" value="1"/>
</dbReference>
<proteinExistence type="predicted"/>
<protein>
    <recommendedName>
        <fullName evidence="2">Putative auto-transporter adhesin head GIN domain-containing protein</fullName>
    </recommendedName>
</protein>
<evidence type="ECO:0000256" key="1">
    <source>
        <dbReference type="SAM" id="MobiDB-lite"/>
    </source>
</evidence>
<dbReference type="Proteomes" id="UP000094313">
    <property type="component" value="Chromosome"/>
</dbReference>
<dbReference type="AlphaFoldDB" id="A0A1D7QQT5"/>
<reference evidence="3 4" key="1">
    <citation type="submission" date="2016-08" db="EMBL/GenBank/DDBJ databases">
        <authorList>
            <person name="Seilhamer J.J."/>
        </authorList>
    </citation>
    <scope>NUCLEOTIDE SEQUENCE [LARGE SCALE GENOMIC DNA]</scope>
    <source>
        <strain evidence="3 4">DX4</strain>
    </source>
</reference>
<organism evidence="3 4">
    <name type="scientific">Pedobacter steynii</name>
    <dbReference type="NCBI Taxonomy" id="430522"/>
    <lineage>
        <taxon>Bacteria</taxon>
        <taxon>Pseudomonadati</taxon>
        <taxon>Bacteroidota</taxon>
        <taxon>Sphingobacteriia</taxon>
        <taxon>Sphingobacteriales</taxon>
        <taxon>Sphingobacteriaceae</taxon>
        <taxon>Pedobacter</taxon>
    </lineage>
</organism>
<dbReference type="PANTHER" id="PTHR39200:SF1">
    <property type="entry name" value="AUTO-TRANSPORTER ADHESIN HEAD GIN DOMAIN-CONTAINING PROTEIN-RELATED"/>
    <property type="match status" value="1"/>
</dbReference>
<feature type="compositionally biased region" description="Basic and acidic residues" evidence="1">
    <location>
        <begin position="221"/>
        <end position="236"/>
    </location>
</feature>
<feature type="region of interest" description="Disordered" evidence="1">
    <location>
        <begin position="216"/>
        <end position="236"/>
    </location>
</feature>
<accession>A0A1D7QQT5</accession>
<evidence type="ECO:0000313" key="4">
    <source>
        <dbReference type="Proteomes" id="UP000094313"/>
    </source>
</evidence>
<dbReference type="OrthoDB" id="5585143at2"/>
<gene>
    <name evidence="3" type="ORF">BFS30_26380</name>
</gene>
<keyword evidence="4" id="KW-1185">Reference proteome</keyword>